<proteinExistence type="predicted"/>
<dbReference type="EMBL" id="VRMN01000001">
    <property type="protein sequence ID" value="KAA8499427.1"/>
    <property type="molecule type" value="Genomic_DNA"/>
</dbReference>
<organism evidence="1 2">
    <name type="scientific">Porphyridium purpureum</name>
    <name type="common">Red alga</name>
    <name type="synonym">Porphyridium cruentum</name>
    <dbReference type="NCBI Taxonomy" id="35688"/>
    <lineage>
        <taxon>Eukaryota</taxon>
        <taxon>Rhodophyta</taxon>
        <taxon>Bangiophyceae</taxon>
        <taxon>Porphyridiales</taxon>
        <taxon>Porphyridiaceae</taxon>
        <taxon>Porphyridium</taxon>
    </lineage>
</organism>
<evidence type="ECO:0000313" key="1">
    <source>
        <dbReference type="EMBL" id="KAA8499427.1"/>
    </source>
</evidence>
<dbReference type="Proteomes" id="UP000324585">
    <property type="component" value="Unassembled WGS sequence"/>
</dbReference>
<protein>
    <submittedName>
        <fullName evidence="1">Uncharacterized protein</fullName>
    </submittedName>
</protein>
<comment type="caution">
    <text evidence="1">The sequence shown here is derived from an EMBL/GenBank/DDBJ whole genome shotgun (WGS) entry which is preliminary data.</text>
</comment>
<gene>
    <name evidence="1" type="ORF">FVE85_7012</name>
</gene>
<reference evidence="2" key="1">
    <citation type="journal article" date="2019" name="Nat. Commun.">
        <title>Expansion of phycobilisome linker gene families in mesophilic red algae.</title>
        <authorList>
            <person name="Lee J."/>
            <person name="Kim D."/>
            <person name="Bhattacharya D."/>
            <person name="Yoon H.S."/>
        </authorList>
    </citation>
    <scope>NUCLEOTIDE SEQUENCE [LARGE SCALE GENOMIC DNA]</scope>
    <source>
        <strain evidence="2">CCMP 1328</strain>
    </source>
</reference>
<dbReference type="AlphaFoldDB" id="A0A5J4Z9W1"/>
<name>A0A5J4Z9W1_PORPP</name>
<keyword evidence="2" id="KW-1185">Reference proteome</keyword>
<evidence type="ECO:0000313" key="2">
    <source>
        <dbReference type="Proteomes" id="UP000324585"/>
    </source>
</evidence>
<accession>A0A5J4Z9W1</accession>
<sequence length="173" mass="19489">MKQGALARCARVMSYDEADQWVLGVIFEAHFYPEQERSCMHISSQRTGENGSRESFEYVFECRQERIDANDAGFQKALAQNIGALRIGDEMSGVKMAMEVFGASRDEVCAVLQDLAPQSDEGDRVEDHSRKISLRLRCKERDLTVFTFLPSLNSPGRLSLYDRHGGSKFAVLT</sequence>